<gene>
    <name evidence="7" type="ORF">NQ317_012253</name>
</gene>
<reference evidence="7" key="1">
    <citation type="journal article" date="2023" name="Insect Mol. Biol.">
        <title>Genome sequencing provides insights into the evolution of gene families encoding plant cell wall-degrading enzymes in longhorned beetles.</title>
        <authorList>
            <person name="Shin N.R."/>
            <person name="Okamura Y."/>
            <person name="Kirsch R."/>
            <person name="Pauchet Y."/>
        </authorList>
    </citation>
    <scope>NUCLEOTIDE SEQUENCE</scope>
    <source>
        <strain evidence="7">MMC_N1</strain>
    </source>
</reference>
<sequence length="494" mass="56025">MPELPEQMQFAKAAIRSQPTDLLKWALAYFRCLSLNIPPPVKPRLEYPIPRDHYGVTPGWLKALMYQLQNNLTVSFKILWDRWTGACLEHKTLIQILCLGGFTDPYAIPWLRFIALCAAHLTDDLTHSMILICEIMTEEPEGGSAMIPLETFTDLYRFLAKIDASKPQMLKNLYFTDSLLGLWGEKEVKEAPKEVVEEVVAEEESEKTVVSEESEEAVVRKIDSKEIISCPSIAGDDDYSMDYYVDPKDLVEGEDFPAAEEEQVEEEEVKGEVAQGEGETAAKDEEAVEEEKLEEEEAKEEQPVEEEEKEDEEPKEDAEADADADADAEKEGGSEHTIKSETYTSVDTIIEEPRKIMPEPYDDETELHEDLAKLKHLQEAIAGETDDELEKYKCKILAEMPLSKSQEDAIAQYAVETVVTLEGSVREEEMEEEKYEEVYVDAVPGIGPIVPEELVKAVCDYMKNVSAIQHGMVMPRNVRHYNCPLWKCFNIEGH</sequence>
<protein>
    <submittedName>
        <fullName evidence="7">Uncharacterized protein</fullName>
    </submittedName>
</protein>
<evidence type="ECO:0000256" key="6">
    <source>
        <dbReference type="SAM" id="MobiDB-lite"/>
    </source>
</evidence>
<feature type="compositionally biased region" description="Basic and acidic residues" evidence="6">
    <location>
        <begin position="327"/>
        <end position="339"/>
    </location>
</feature>
<evidence type="ECO:0000256" key="4">
    <source>
        <dbReference type="ARBA" id="ARBA00023273"/>
    </source>
</evidence>
<keyword evidence="8" id="KW-1185">Reference proteome</keyword>
<feature type="compositionally biased region" description="Acidic residues" evidence="6">
    <location>
        <begin position="257"/>
        <end position="269"/>
    </location>
</feature>
<dbReference type="PANTHER" id="PTHR14952">
    <property type="entry name" value="ROPPORIN-1-LIKE PROTEIN"/>
    <property type="match status" value="1"/>
</dbReference>
<keyword evidence="3" id="KW-0969">Cilium</keyword>
<organism evidence="7 8">
    <name type="scientific">Molorchus minor</name>
    <dbReference type="NCBI Taxonomy" id="1323400"/>
    <lineage>
        <taxon>Eukaryota</taxon>
        <taxon>Metazoa</taxon>
        <taxon>Ecdysozoa</taxon>
        <taxon>Arthropoda</taxon>
        <taxon>Hexapoda</taxon>
        <taxon>Insecta</taxon>
        <taxon>Pterygota</taxon>
        <taxon>Neoptera</taxon>
        <taxon>Endopterygota</taxon>
        <taxon>Coleoptera</taxon>
        <taxon>Polyphaga</taxon>
        <taxon>Cucujiformia</taxon>
        <taxon>Chrysomeloidea</taxon>
        <taxon>Cerambycidae</taxon>
        <taxon>Lamiinae</taxon>
        <taxon>Monochamini</taxon>
        <taxon>Molorchus</taxon>
    </lineage>
</organism>
<comment type="caution">
    <text evidence="7">The sequence shown here is derived from an EMBL/GenBank/DDBJ whole genome shotgun (WGS) entry which is preliminary data.</text>
</comment>
<comment type="subcellular location">
    <subcellularLocation>
        <location evidence="1">Cell projection</location>
        <location evidence="1">Cilium</location>
        <location evidence="1">Flagellum</location>
    </subcellularLocation>
</comment>
<keyword evidence="4" id="KW-0966">Cell projection</keyword>
<evidence type="ECO:0000256" key="1">
    <source>
        <dbReference type="ARBA" id="ARBA00004230"/>
    </source>
</evidence>
<evidence type="ECO:0000313" key="8">
    <source>
        <dbReference type="Proteomes" id="UP001162164"/>
    </source>
</evidence>
<keyword evidence="2" id="KW-0282">Flagellum</keyword>
<name>A0ABQ9K1L2_9CUCU</name>
<feature type="compositionally biased region" description="Acidic residues" evidence="6">
    <location>
        <begin position="286"/>
        <end position="326"/>
    </location>
</feature>
<dbReference type="EMBL" id="JAPWTJ010000051">
    <property type="protein sequence ID" value="KAJ8984029.1"/>
    <property type="molecule type" value="Genomic_DNA"/>
</dbReference>
<comment type="similarity">
    <text evidence="5">Belongs to the ropporin family.</text>
</comment>
<dbReference type="Proteomes" id="UP001162164">
    <property type="component" value="Unassembled WGS sequence"/>
</dbReference>
<evidence type="ECO:0000313" key="7">
    <source>
        <dbReference type="EMBL" id="KAJ8984029.1"/>
    </source>
</evidence>
<dbReference type="PANTHER" id="PTHR14952:SF9">
    <property type="entry name" value="EF-HAND DOMAIN-CONTAINING PROTEIN"/>
    <property type="match status" value="1"/>
</dbReference>
<accession>A0ABQ9K1L2</accession>
<evidence type="ECO:0000256" key="2">
    <source>
        <dbReference type="ARBA" id="ARBA00022846"/>
    </source>
</evidence>
<dbReference type="Gene3D" id="1.20.890.10">
    <property type="entry name" value="cAMP-dependent protein kinase regulatory subunit, dimerization-anchoring domain"/>
    <property type="match status" value="1"/>
</dbReference>
<evidence type="ECO:0000256" key="5">
    <source>
        <dbReference type="ARBA" id="ARBA00035651"/>
    </source>
</evidence>
<evidence type="ECO:0000256" key="3">
    <source>
        <dbReference type="ARBA" id="ARBA00023069"/>
    </source>
</evidence>
<feature type="region of interest" description="Disordered" evidence="6">
    <location>
        <begin position="257"/>
        <end position="353"/>
    </location>
</feature>
<proteinExistence type="inferred from homology"/>